<gene>
    <name evidence="3" type="ORF">C12CBH8_12820</name>
</gene>
<dbReference type="NCBIfam" id="TIGR02675">
    <property type="entry name" value="tape_meas_nterm"/>
    <property type="match status" value="1"/>
</dbReference>
<keyword evidence="1" id="KW-1133">Transmembrane helix</keyword>
<keyword evidence="4" id="KW-1185">Reference proteome</keyword>
<dbReference type="InterPro" id="IPR013491">
    <property type="entry name" value="Tape_meas_N"/>
</dbReference>
<name>A0A7I8D621_9FIRM</name>
<keyword evidence="1" id="KW-0472">Membrane</keyword>
<proteinExistence type="predicted"/>
<feature type="transmembrane region" description="Helical" evidence="1">
    <location>
        <begin position="466"/>
        <end position="488"/>
    </location>
</feature>
<accession>A0A7I8D621</accession>
<dbReference type="Proteomes" id="UP000593890">
    <property type="component" value="Chromosome"/>
</dbReference>
<keyword evidence="1" id="KW-0812">Transmembrane</keyword>
<organism evidence="3 4">
    <name type="scientific">Solibaculum mannosilyticum</name>
    <dbReference type="NCBI Taxonomy" id="2780922"/>
    <lineage>
        <taxon>Bacteria</taxon>
        <taxon>Bacillati</taxon>
        <taxon>Bacillota</taxon>
        <taxon>Clostridia</taxon>
        <taxon>Eubacteriales</taxon>
        <taxon>Oscillospiraceae</taxon>
        <taxon>Solibaculum</taxon>
    </lineage>
</organism>
<evidence type="ECO:0000313" key="4">
    <source>
        <dbReference type="Proteomes" id="UP000593890"/>
    </source>
</evidence>
<feature type="transmembrane region" description="Helical" evidence="1">
    <location>
        <begin position="336"/>
        <end position="362"/>
    </location>
</feature>
<dbReference type="Pfam" id="PF20155">
    <property type="entry name" value="TMP_3"/>
    <property type="match status" value="1"/>
</dbReference>
<evidence type="ECO:0000256" key="1">
    <source>
        <dbReference type="SAM" id="Phobius"/>
    </source>
</evidence>
<feature type="transmembrane region" description="Helical" evidence="1">
    <location>
        <begin position="494"/>
        <end position="516"/>
    </location>
</feature>
<evidence type="ECO:0000259" key="2">
    <source>
        <dbReference type="Pfam" id="PF20155"/>
    </source>
</evidence>
<feature type="transmembrane region" description="Helical" evidence="1">
    <location>
        <begin position="393"/>
        <end position="411"/>
    </location>
</feature>
<feature type="domain" description="Tape measure protein N-terminal" evidence="2">
    <location>
        <begin position="132"/>
        <end position="317"/>
    </location>
</feature>
<reference evidence="4" key="1">
    <citation type="submission" date="2020-07" db="EMBL/GenBank/DDBJ databases">
        <title>Complete genome sequencing of Clostridia bacterium strain 12CBH8.</title>
        <authorList>
            <person name="Sakamoto M."/>
            <person name="Murakami T."/>
            <person name="Mori H."/>
        </authorList>
    </citation>
    <scope>NUCLEOTIDE SEQUENCE [LARGE SCALE GENOMIC DNA]</scope>
    <source>
        <strain evidence="4">12CBH8</strain>
    </source>
</reference>
<dbReference type="EMBL" id="AP023321">
    <property type="protein sequence ID" value="BCI60643.1"/>
    <property type="molecule type" value="Genomic_DNA"/>
</dbReference>
<evidence type="ECO:0000313" key="3">
    <source>
        <dbReference type="EMBL" id="BCI60643.1"/>
    </source>
</evidence>
<protein>
    <recommendedName>
        <fullName evidence="2">Tape measure protein N-terminal domain-containing protein</fullName>
    </recommendedName>
</protein>
<feature type="transmembrane region" description="Helical" evidence="1">
    <location>
        <begin position="368"/>
        <end position="386"/>
    </location>
</feature>
<dbReference type="AlphaFoldDB" id="A0A7I8D621"/>
<sequence length="597" mass="63761">MRLFYTLKKGVRQISTIQTAIRVFDGMTPGLRSMTNALDLMLNTFEATQRASGRAIDTEGIRAAREEIARASATWQEIDDNIQGVNRSTRTTTSSQDRYTDSVRQSENAASNLWNKIKGIASAVGLLAIGKKGLDLSDELSQTKARLDMINDGQQSTAELQQMIFESAQRSRGEYQATADAVSKMGLMASDAFANNQELVAFGEQLNKQFAIAGTSQEGIDAAMLQLTQAMSSGVLRGEELNSVFEQAPTIIQSIADYMGVPIGQIRALASEGQLSATIVKNALLSTADETNAKFNSMPMTFGQIFTKIKNQALMAFQPILEKLSSIANSAEFQTFIANIIAVISMIGSVAASAFDALLGIADAISNNWSMIAPIVMGVVTAFGLYKASVMLSAIATAVLTGAKMLAVPVYSLLTGATMAETAAQWGLNTALYSCPLVWIIILIIALIAIFYAVIGAINHFAGTSISATGVICGAFATAGAFIGNILIAAYNLVINVIVIIHNVVADLANFIGNVFNDPINSICRLFFGLADTVLSILQALASAIDTIFGFNLAGTVQGWRDSLGGWVDETFGEGDKIIEKLNAEDYKIDRLNYGDA</sequence>
<feature type="transmembrane region" description="Helical" evidence="1">
    <location>
        <begin position="431"/>
        <end position="454"/>
    </location>
</feature>
<dbReference type="KEGG" id="sman:C12CBH8_12820"/>